<reference evidence="2" key="1">
    <citation type="journal article" date="2025" name="Aquaculture">
        <title>Assessment of the bioflocculant production and safety properties of Metabacillus hrfriensis sp. nov. based on phenotypic and whole-genome sequencing analysis.</title>
        <authorList>
            <person name="Zhang R."/>
            <person name="Zhao Z."/>
            <person name="Luo L."/>
            <person name="Wang S."/>
            <person name="Guo K."/>
            <person name="Xu W."/>
        </authorList>
    </citation>
    <scope>NUCLEOTIDE SEQUENCE [LARGE SCALE GENOMIC DNA]</scope>
    <source>
        <strain evidence="2">CT-WN-B3</strain>
    </source>
</reference>
<accession>A0ACD4RFK9</accession>
<dbReference type="Proteomes" id="UP001226091">
    <property type="component" value="Chromosome"/>
</dbReference>
<dbReference type="EMBL" id="CP126116">
    <property type="protein sequence ID" value="WHZ59108.1"/>
    <property type="molecule type" value="Genomic_DNA"/>
</dbReference>
<keyword evidence="2" id="KW-1185">Reference proteome</keyword>
<organism evidence="1 2">
    <name type="scientific">Metabacillus hrfriensis</name>
    <dbReference type="NCBI Taxonomy" id="3048891"/>
    <lineage>
        <taxon>Bacteria</taxon>
        <taxon>Bacillati</taxon>
        <taxon>Bacillota</taxon>
        <taxon>Bacilli</taxon>
        <taxon>Bacillales</taxon>
        <taxon>Bacillaceae</taxon>
        <taxon>Metabacillus</taxon>
    </lineage>
</organism>
<gene>
    <name evidence="1" type="ORF">QLQ22_07190</name>
</gene>
<evidence type="ECO:0000313" key="2">
    <source>
        <dbReference type="Proteomes" id="UP001226091"/>
    </source>
</evidence>
<name>A0ACD4RFK9_9BACI</name>
<evidence type="ECO:0000313" key="1">
    <source>
        <dbReference type="EMBL" id="WHZ59108.1"/>
    </source>
</evidence>
<sequence>MDLLKMALDLLVGLLALIFIMRFLGRKELAQATPLDIIYVLILGGIVEETALDPKKGLSYLITGLLVCSSAIWLFEKAAQRIKLIRKISEGKPEVIIEDGSINWHIAKRAHLDQDEILMLLRMQNVWSVEEVKLGILETNGTISAKKNK</sequence>
<proteinExistence type="predicted"/>
<protein>
    <submittedName>
        <fullName evidence="1">DUF421 domain-containing protein</fullName>
    </submittedName>
</protein>